<protein>
    <submittedName>
        <fullName evidence="3">RICIN domain-containing protein</fullName>
    </submittedName>
</protein>
<dbReference type="Gene3D" id="2.80.10.50">
    <property type="match status" value="1"/>
</dbReference>
<dbReference type="InterPro" id="IPR000772">
    <property type="entry name" value="Ricin_B_lectin"/>
</dbReference>
<reference evidence="3 4" key="1">
    <citation type="submission" date="2022-11" db="EMBL/GenBank/DDBJ databases">
        <title>Spartinivicinus poritis sp. nov., isolated from scleractinian coral Porites lutea.</title>
        <authorList>
            <person name="Zhang G."/>
            <person name="Cai L."/>
            <person name="Wei Q."/>
        </authorList>
    </citation>
    <scope>NUCLEOTIDE SEQUENCE [LARGE SCALE GENOMIC DNA]</scope>
    <source>
        <strain evidence="3 4">A2-2</strain>
    </source>
</reference>
<keyword evidence="4" id="KW-1185">Reference proteome</keyword>
<proteinExistence type="predicted"/>
<dbReference type="Pfam" id="PF00652">
    <property type="entry name" value="Ricin_B_lectin"/>
    <property type="match status" value="1"/>
</dbReference>
<feature type="chain" id="PRO_5046862589" evidence="1">
    <location>
        <begin position="19"/>
        <end position="358"/>
    </location>
</feature>
<evidence type="ECO:0000259" key="2">
    <source>
        <dbReference type="SMART" id="SM00458"/>
    </source>
</evidence>
<keyword evidence="1" id="KW-0732">Signal</keyword>
<feature type="domain" description="Ricin B lectin" evidence="2">
    <location>
        <begin position="238"/>
        <end position="357"/>
    </location>
</feature>
<dbReference type="Proteomes" id="UP001528823">
    <property type="component" value="Unassembled WGS sequence"/>
</dbReference>
<dbReference type="InterPro" id="IPR035992">
    <property type="entry name" value="Ricin_B-like_lectins"/>
</dbReference>
<dbReference type="Pfam" id="PF11958">
    <property type="entry name" value="DUF3472"/>
    <property type="match status" value="1"/>
</dbReference>
<dbReference type="EMBL" id="JAPMOU010000011">
    <property type="protein sequence ID" value="MDE1462497.1"/>
    <property type="molecule type" value="Genomic_DNA"/>
</dbReference>
<organism evidence="3 4">
    <name type="scientific">Spartinivicinus poritis</name>
    <dbReference type="NCBI Taxonomy" id="2994640"/>
    <lineage>
        <taxon>Bacteria</taxon>
        <taxon>Pseudomonadati</taxon>
        <taxon>Pseudomonadota</taxon>
        <taxon>Gammaproteobacteria</taxon>
        <taxon>Oceanospirillales</taxon>
        <taxon>Zooshikellaceae</taxon>
        <taxon>Spartinivicinus</taxon>
    </lineage>
</organism>
<evidence type="ECO:0000313" key="3">
    <source>
        <dbReference type="EMBL" id="MDE1462497.1"/>
    </source>
</evidence>
<evidence type="ECO:0000256" key="1">
    <source>
        <dbReference type="SAM" id="SignalP"/>
    </source>
</evidence>
<evidence type="ECO:0000313" key="4">
    <source>
        <dbReference type="Proteomes" id="UP001528823"/>
    </source>
</evidence>
<dbReference type="PROSITE" id="PS50231">
    <property type="entry name" value="RICIN_B_LECTIN"/>
    <property type="match status" value="1"/>
</dbReference>
<name>A0ABT5U849_9GAMM</name>
<feature type="signal peptide" evidence="1">
    <location>
        <begin position="1"/>
        <end position="18"/>
    </location>
</feature>
<comment type="caution">
    <text evidence="3">The sequence shown here is derived from an EMBL/GenBank/DDBJ whole genome shotgun (WGS) entry which is preliminary data.</text>
</comment>
<accession>A0ABT5U849</accession>
<dbReference type="InterPro" id="IPR021862">
    <property type="entry name" value="DUF3472"/>
</dbReference>
<dbReference type="SMART" id="SM00458">
    <property type="entry name" value="RICIN"/>
    <property type="match status" value="1"/>
</dbReference>
<gene>
    <name evidence="3" type="ORF">ORQ98_10995</name>
</gene>
<dbReference type="RefSeq" id="WP_274688852.1">
    <property type="nucleotide sequence ID" value="NZ_JAPMOU010000011.1"/>
</dbReference>
<dbReference type="SUPFAM" id="SSF50370">
    <property type="entry name" value="Ricin B-like lectins"/>
    <property type="match status" value="1"/>
</dbReference>
<sequence>MKILIFIFMLIPSLGFSAGETPGTYTYYQFSNATSGFESIDFDIKINKDAGYSSNIFWSNQFGIVGSSSGAYTGFQSNGGKKRTFLFSVWDAVESKKGSKGSYCLKFEESSFGQGCRIHVDWSENNKYQFHVAYEYDHWLSVTVTNLTKGSSFKIGSIKTRGDRISSEGMFNWTEYSEWNNDRTTCLGQPYSKAIFFLPQGTLSGKKYDATISSTSLSSMCQKFSNVIRTREGSVHENGIGNSERGSVKNDKFCLDVEKGLGENRAVILYPCHGRANQSWVFSKASSIETPHNYCLTNKNGIRVTTCNHRDRRSQWIIRGSKIKNKFTGACLTGNGYHKQVTLKRCNNSVSQKWSFPW</sequence>